<dbReference type="PANTHER" id="PTHR10851">
    <property type="entry name" value="PYRIDOXINE-5-PHOSPHATE OXIDASE"/>
    <property type="match status" value="1"/>
</dbReference>
<keyword evidence="3 5" id="KW-0288">FMN</keyword>
<feature type="domain" description="Pyridoxamine 5'-phosphate oxidase N-terminal" evidence="6">
    <location>
        <begin position="36"/>
        <end position="156"/>
    </location>
</feature>
<evidence type="ECO:0000256" key="2">
    <source>
        <dbReference type="ARBA" id="ARBA00022630"/>
    </source>
</evidence>
<proteinExistence type="inferred from homology"/>
<evidence type="ECO:0000313" key="9">
    <source>
        <dbReference type="Proteomes" id="UP001224739"/>
    </source>
</evidence>
<comment type="cofactor">
    <cofactor evidence="5">
        <name>FMN</name>
        <dbReference type="ChEBI" id="CHEBI:58210"/>
    </cofactor>
    <text evidence="5">Binds 1 FMN per subunit.</text>
</comment>
<dbReference type="GO" id="GO:0008615">
    <property type="term" value="P:pyridoxine biosynthetic process"/>
    <property type="evidence" value="ECO:0007669"/>
    <property type="project" value="UniProtKB-KW"/>
</dbReference>
<dbReference type="InterPro" id="IPR019576">
    <property type="entry name" value="Pyridoxamine_oxidase_dimer_C"/>
</dbReference>
<evidence type="ECO:0000313" key="8">
    <source>
        <dbReference type="EMBL" id="MDL5356472.1"/>
    </source>
</evidence>
<dbReference type="GeneID" id="83614174"/>
<dbReference type="GO" id="GO:0010181">
    <property type="term" value="F:FMN binding"/>
    <property type="evidence" value="ECO:0007669"/>
    <property type="project" value="InterPro"/>
</dbReference>
<evidence type="ECO:0000256" key="5">
    <source>
        <dbReference type="PIRSR" id="PIRSR000190-2"/>
    </source>
</evidence>
<feature type="binding site" evidence="5">
    <location>
        <position position="107"/>
    </location>
    <ligand>
        <name>FMN</name>
        <dbReference type="ChEBI" id="CHEBI:58210"/>
    </ligand>
</feature>
<dbReference type="Pfam" id="PF10590">
    <property type="entry name" value="PNP_phzG_C"/>
    <property type="match status" value="1"/>
</dbReference>
<evidence type="ECO:0000256" key="3">
    <source>
        <dbReference type="ARBA" id="ARBA00022643"/>
    </source>
</evidence>
<dbReference type="InterPro" id="IPR011576">
    <property type="entry name" value="Pyridox_Oxase_N"/>
</dbReference>
<dbReference type="SUPFAM" id="SSF50475">
    <property type="entry name" value="FMN-binding split barrel"/>
    <property type="match status" value="1"/>
</dbReference>
<comment type="similarity">
    <text evidence="1">Belongs to the pyridoxamine 5'-phosphate oxidase family.</text>
</comment>
<dbReference type="Pfam" id="PF01243">
    <property type="entry name" value="PNPOx_N"/>
    <property type="match status" value="1"/>
</dbReference>
<sequence>MGSSAFESVSGKVDTDFLPFHTQLNQPIELACAWVQEAIREQVREPRAMVLTTANAQGEMSSRVMAILDFDERGILFATHSCSRKIQDINSHPHACAHFYWKELGRQLSVSGRVVRQPQSVSKAVWEKRPIPLHAMSTVSHQSEPLLDSETLRRAAKALESRGALPCPERFAVYQLIPQAVEFWAASSDRLHRRLRAEYHRNEWRSTWLQP</sequence>
<evidence type="ECO:0000259" key="6">
    <source>
        <dbReference type="Pfam" id="PF01243"/>
    </source>
</evidence>
<evidence type="ECO:0000256" key="1">
    <source>
        <dbReference type="ARBA" id="ARBA00007301"/>
    </source>
</evidence>
<feature type="domain" description="Pyridoxine 5'-phosphate oxidase dimerisation C-terminal" evidence="7">
    <location>
        <begin position="173"/>
        <end position="211"/>
    </location>
</feature>
<dbReference type="PANTHER" id="PTHR10851:SF0">
    <property type="entry name" value="PYRIDOXINE-5'-PHOSPHATE OXIDASE"/>
    <property type="match status" value="1"/>
</dbReference>
<keyword evidence="4 8" id="KW-0560">Oxidoreductase</keyword>
<feature type="binding site" evidence="5">
    <location>
        <position position="184"/>
    </location>
    <ligand>
        <name>FMN</name>
        <dbReference type="ChEBI" id="CHEBI:58210"/>
    </ligand>
</feature>
<dbReference type="EC" id="1.4.3.5" evidence="8"/>
<gene>
    <name evidence="8" type="ORF">QSH02_16735</name>
</gene>
<comment type="caution">
    <text evidence="8">The sequence shown here is derived from an EMBL/GenBank/DDBJ whole genome shotgun (WGS) entry which is preliminary data.</text>
</comment>
<dbReference type="GO" id="GO:0004733">
    <property type="term" value="F:pyridoxamine phosphate oxidase activity"/>
    <property type="evidence" value="ECO:0007669"/>
    <property type="project" value="UniProtKB-EC"/>
</dbReference>
<dbReference type="EMBL" id="JASVWL010000020">
    <property type="protein sequence ID" value="MDL5356472.1"/>
    <property type="molecule type" value="Genomic_DNA"/>
</dbReference>
<dbReference type="Proteomes" id="UP001224739">
    <property type="component" value="Unassembled WGS sequence"/>
</dbReference>
<name>A0AAW7CRG1_9GAMM</name>
<evidence type="ECO:0000256" key="4">
    <source>
        <dbReference type="ARBA" id="ARBA00023002"/>
    </source>
</evidence>
<dbReference type="NCBIfam" id="NF004231">
    <property type="entry name" value="PRK05679.1"/>
    <property type="match status" value="1"/>
</dbReference>
<keyword evidence="2" id="KW-0285">Flavoprotein</keyword>
<dbReference type="Gene3D" id="2.30.110.10">
    <property type="entry name" value="Electron Transport, Fmn-binding Protein, Chain A"/>
    <property type="match status" value="1"/>
</dbReference>
<feature type="binding site" evidence="5">
    <location>
        <position position="84"/>
    </location>
    <ligand>
        <name>FMN</name>
        <dbReference type="ChEBI" id="CHEBI:58210"/>
    </ligand>
</feature>
<feature type="binding site" evidence="5">
    <location>
        <position position="85"/>
    </location>
    <ligand>
        <name>FMN</name>
        <dbReference type="ChEBI" id="CHEBI:58210"/>
    </ligand>
</feature>
<reference evidence="8" key="1">
    <citation type="submission" date="2023-06" db="EMBL/GenBank/DDBJ databases">
        <title>Acute promotion of culturable opportunistic pathogens and persistent increase of antibiotic resistance following antibiotic exposure in mouse gut microbiota.</title>
        <authorList>
            <person name="Li L."/>
            <person name="Wang B."/>
            <person name="Sun Y."/>
            <person name="Wang M."/>
            <person name="Xu H."/>
        </authorList>
    </citation>
    <scope>NUCLEOTIDE SEQUENCE</scope>
    <source>
        <strain evidence="8">EPA10_1</strain>
    </source>
</reference>
<organism evidence="8 9">
    <name type="scientific">Proteus faecis</name>
    <dbReference type="NCBI Taxonomy" id="2050967"/>
    <lineage>
        <taxon>Bacteria</taxon>
        <taxon>Pseudomonadati</taxon>
        <taxon>Pseudomonadota</taxon>
        <taxon>Gammaproteobacteria</taxon>
        <taxon>Enterobacterales</taxon>
        <taxon>Morganellaceae</taxon>
        <taxon>Proteus</taxon>
    </lineage>
</organism>
<feature type="binding site" evidence="5">
    <location>
        <position position="194"/>
    </location>
    <ligand>
        <name>FMN</name>
        <dbReference type="ChEBI" id="CHEBI:58210"/>
    </ligand>
</feature>
<protein>
    <submittedName>
        <fullName evidence="8">Pyridoxal 5'-phosphate synthase</fullName>
        <ecNumber evidence="8">1.4.3.5</ecNumber>
    </submittedName>
</protein>
<dbReference type="PIRSF" id="PIRSF000190">
    <property type="entry name" value="Pyd_amn-ph_oxd"/>
    <property type="match status" value="1"/>
</dbReference>
<dbReference type="InterPro" id="IPR012349">
    <property type="entry name" value="Split_barrel_FMN-bd"/>
</dbReference>
<dbReference type="RefSeq" id="WP_073519503.1">
    <property type="nucleotide sequence ID" value="NZ_JASVWJ010000020.1"/>
</dbReference>
<accession>A0AAW7CRG1</accession>
<dbReference type="InterPro" id="IPR000659">
    <property type="entry name" value="Pyridox_Oxase"/>
</dbReference>
<feature type="binding site" evidence="5">
    <location>
        <begin position="142"/>
        <end position="143"/>
    </location>
    <ligand>
        <name>FMN</name>
        <dbReference type="ChEBI" id="CHEBI:58210"/>
    </ligand>
</feature>
<dbReference type="AlphaFoldDB" id="A0AAW7CRG1"/>
<evidence type="ECO:0000259" key="7">
    <source>
        <dbReference type="Pfam" id="PF10590"/>
    </source>
</evidence>